<gene>
    <name evidence="1" type="ORF">Hyperionvirus29_22</name>
</gene>
<name>A0A3G5AGP5_9VIRU</name>
<reference evidence="1" key="1">
    <citation type="submission" date="2018-10" db="EMBL/GenBank/DDBJ databases">
        <title>Hidden diversity of soil giant viruses.</title>
        <authorList>
            <person name="Schulz F."/>
            <person name="Alteio L."/>
            <person name="Goudeau D."/>
            <person name="Ryan E.M."/>
            <person name="Malmstrom R.R."/>
            <person name="Blanchard J."/>
            <person name="Woyke T."/>
        </authorList>
    </citation>
    <scope>NUCLEOTIDE SEQUENCE</scope>
    <source>
        <strain evidence="1">HYV1</strain>
    </source>
</reference>
<dbReference type="EMBL" id="MK072411">
    <property type="protein sequence ID" value="AYV84569.1"/>
    <property type="molecule type" value="Genomic_DNA"/>
</dbReference>
<organism evidence="1">
    <name type="scientific">Hyperionvirus sp</name>
    <dbReference type="NCBI Taxonomy" id="2487770"/>
    <lineage>
        <taxon>Viruses</taxon>
        <taxon>Varidnaviria</taxon>
        <taxon>Bamfordvirae</taxon>
        <taxon>Nucleocytoviricota</taxon>
        <taxon>Megaviricetes</taxon>
        <taxon>Imitervirales</taxon>
        <taxon>Mimiviridae</taxon>
        <taxon>Klosneuvirinae</taxon>
    </lineage>
</organism>
<proteinExistence type="predicted"/>
<evidence type="ECO:0000313" key="1">
    <source>
        <dbReference type="EMBL" id="AYV84569.1"/>
    </source>
</evidence>
<sequence>MIGRGVRIYLEEYIETLTDDGVGSIQVITIWFMHCLQPYDLDDMREMVIK</sequence>
<protein>
    <submittedName>
        <fullName evidence="1">Uncharacterized protein</fullName>
    </submittedName>
</protein>
<accession>A0A3G5AGP5</accession>